<feature type="transmembrane region" description="Helical" evidence="1">
    <location>
        <begin position="137"/>
        <end position="154"/>
    </location>
</feature>
<keyword evidence="1" id="KW-0472">Membrane</keyword>
<dbReference type="EMBL" id="BMOU01000001">
    <property type="protein sequence ID" value="GGN85667.1"/>
    <property type="molecule type" value="Genomic_DNA"/>
</dbReference>
<feature type="transmembrane region" description="Helical" evidence="1">
    <location>
        <begin position="110"/>
        <end position="131"/>
    </location>
</feature>
<reference evidence="2" key="2">
    <citation type="submission" date="2020-09" db="EMBL/GenBank/DDBJ databases">
        <authorList>
            <person name="Sun Q."/>
            <person name="Ohkuma M."/>
        </authorList>
    </citation>
    <scope>NUCLEOTIDE SEQUENCE</scope>
    <source>
        <strain evidence="2">JCM 17820</strain>
    </source>
</reference>
<evidence type="ECO:0000313" key="2">
    <source>
        <dbReference type="EMBL" id="GGN85667.1"/>
    </source>
</evidence>
<dbReference type="GO" id="GO:0008237">
    <property type="term" value="F:metallopeptidase activity"/>
    <property type="evidence" value="ECO:0007669"/>
    <property type="project" value="UniProtKB-KW"/>
</dbReference>
<keyword evidence="2" id="KW-0645">Protease</keyword>
<feature type="transmembrane region" description="Helical" evidence="1">
    <location>
        <begin position="79"/>
        <end position="98"/>
    </location>
</feature>
<feature type="transmembrane region" description="Helical" evidence="1">
    <location>
        <begin position="254"/>
        <end position="276"/>
    </location>
</feature>
<dbReference type="Proteomes" id="UP000605784">
    <property type="component" value="Unassembled WGS sequence"/>
</dbReference>
<keyword evidence="2" id="KW-0378">Hydrolase</keyword>
<accession>A0A830GG27</accession>
<evidence type="ECO:0000313" key="3">
    <source>
        <dbReference type="Proteomes" id="UP000605784"/>
    </source>
</evidence>
<sequence>MAHVPDQDSDPVAAALSGSIDLYDVAEWEPRSALDGFSVRLYGALHASRRWLLIALAVLLFVAQLAATVLLAIRRPELGVLAALSVVPALAIVGYLWYGDPTMREPLEPLAVTFVLAILFASIAALVNTLLQPLFQFVPVVGMAVFFFVVVGPIEETVKWLAIRVGGYGTIDAVVDGVVYGAVAGLGFATIENALYISQGYTQAASAQNGDPIVAALQTATSRAFVGPGHVLYSSFAGYYLGLAKFNPDDAGPIVVKGIVVAALIHAVYNTSVTYLPALLPWNTVVFVGFVVAFDAAVGYLLYRKLRRYRDHYERATNA</sequence>
<keyword evidence="1" id="KW-1133">Transmembrane helix</keyword>
<comment type="caution">
    <text evidence="2">The sequence shown here is derived from an EMBL/GenBank/DDBJ whole genome shotgun (WGS) entry which is preliminary data.</text>
</comment>
<evidence type="ECO:0000256" key="1">
    <source>
        <dbReference type="SAM" id="Phobius"/>
    </source>
</evidence>
<keyword evidence="1" id="KW-0812">Transmembrane</keyword>
<proteinExistence type="predicted"/>
<reference evidence="2" key="1">
    <citation type="journal article" date="2014" name="Int. J. Syst. Evol. Microbiol.">
        <title>Complete genome sequence of Corynebacterium casei LMG S-19264T (=DSM 44701T), isolated from a smear-ripened cheese.</title>
        <authorList>
            <consortium name="US DOE Joint Genome Institute (JGI-PGF)"/>
            <person name="Walter F."/>
            <person name="Albersmeier A."/>
            <person name="Kalinowski J."/>
            <person name="Ruckert C."/>
        </authorList>
    </citation>
    <scope>NUCLEOTIDE SEQUENCE</scope>
    <source>
        <strain evidence="2">JCM 17820</strain>
    </source>
</reference>
<keyword evidence="3" id="KW-1185">Reference proteome</keyword>
<dbReference type="AlphaFoldDB" id="A0A830GG27"/>
<gene>
    <name evidence="2" type="ORF">GCM10009030_02460</name>
</gene>
<dbReference type="GO" id="GO:0006508">
    <property type="term" value="P:proteolysis"/>
    <property type="evidence" value="ECO:0007669"/>
    <property type="project" value="UniProtKB-KW"/>
</dbReference>
<dbReference type="InterPro" id="IPR026898">
    <property type="entry name" value="PrsW"/>
</dbReference>
<name>A0A830GG27_9EURY</name>
<dbReference type="Pfam" id="PF13367">
    <property type="entry name" value="PrsW-protease"/>
    <property type="match status" value="1"/>
</dbReference>
<dbReference type="PANTHER" id="PTHR36844:SF1">
    <property type="entry name" value="PROTEASE PRSW"/>
    <property type="match status" value="1"/>
</dbReference>
<feature type="transmembrane region" description="Helical" evidence="1">
    <location>
        <begin position="282"/>
        <end position="303"/>
    </location>
</feature>
<feature type="transmembrane region" description="Helical" evidence="1">
    <location>
        <begin position="51"/>
        <end position="73"/>
    </location>
</feature>
<organism evidence="2 3">
    <name type="scientific">Haloarcula pellucida</name>
    <dbReference type="NCBI Taxonomy" id="1427151"/>
    <lineage>
        <taxon>Archaea</taxon>
        <taxon>Methanobacteriati</taxon>
        <taxon>Methanobacteriota</taxon>
        <taxon>Stenosarchaea group</taxon>
        <taxon>Halobacteria</taxon>
        <taxon>Halobacteriales</taxon>
        <taxon>Haloarculaceae</taxon>
        <taxon>Haloarcula</taxon>
    </lineage>
</organism>
<protein>
    <submittedName>
        <fullName evidence="2">PrsW family intramembrane metalloprotease</fullName>
    </submittedName>
</protein>
<keyword evidence="2" id="KW-0482">Metalloprotease</keyword>
<dbReference type="PANTHER" id="PTHR36844">
    <property type="entry name" value="PROTEASE PRSW"/>
    <property type="match status" value="1"/>
</dbReference>